<dbReference type="CDD" id="cd03682">
    <property type="entry name" value="ClC_sycA_like"/>
    <property type="match status" value="1"/>
</dbReference>
<dbReference type="InterPro" id="IPR001807">
    <property type="entry name" value="ClC"/>
</dbReference>
<feature type="transmembrane region" description="Helical" evidence="5">
    <location>
        <begin position="393"/>
        <end position="415"/>
    </location>
</feature>
<dbReference type="PANTHER" id="PTHR43427:SF12">
    <property type="entry name" value="CHLORIDE TRANSPORTER"/>
    <property type="match status" value="1"/>
</dbReference>
<evidence type="ECO:0000313" key="6">
    <source>
        <dbReference type="EMBL" id="PJF36589.1"/>
    </source>
</evidence>
<keyword evidence="2 5" id="KW-0812">Transmembrane</keyword>
<evidence type="ECO:0000256" key="2">
    <source>
        <dbReference type="ARBA" id="ARBA00022692"/>
    </source>
</evidence>
<sequence>MNYKLAAKAIRVRSRQVIHTLSRSFTFAPDEFFDTLWLMVRWAILGGVVGVLAGIASTIFLVSLRWATQTRLDQPYLLFLLPLAGMLLGAIYQRFGGTAARGTNLVIEEVNLNRARIPLRMAPLVLLGTILTHLCGGSVGREGTAVQMGASLADGVRRALGLRGENRRLLLMAGISGGFGSVFGTPLAGFVFGLEVQRVGRIRYDGIVPCLAAATIGDLTARALGVTHPLHAPLAQMPLDLPLLIKVLIASIAFGLTSILFVELLHAIKHVFGKLIKSLPLRLAVGGVIVIALTLLLNTQAYLGLSEDLIEQSLRTGEVPTFAFILKLIFTAITLGSGFIGGEVTPLFVMGATLGHELGAALGIDPTWLAGIGFAAVFAGASNTPLACTLMSIELFGSGSALYMALACFTAYLASGHRGIYSTQRIDTPKNGHSRVQPEDSLEIAAARRHRQYIPE</sequence>
<dbReference type="PRINTS" id="PR00762">
    <property type="entry name" value="CLCHANNEL"/>
</dbReference>
<dbReference type="Gene3D" id="1.10.3080.10">
    <property type="entry name" value="Clc chloride channel"/>
    <property type="match status" value="1"/>
</dbReference>
<name>A0A2M8PGB5_9CHLR</name>
<dbReference type="AlphaFoldDB" id="A0A2M8PGB5"/>
<dbReference type="InterPro" id="IPR014743">
    <property type="entry name" value="Cl-channel_core"/>
</dbReference>
<evidence type="ECO:0000256" key="3">
    <source>
        <dbReference type="ARBA" id="ARBA00022989"/>
    </source>
</evidence>
<feature type="transmembrane region" description="Helical" evidence="5">
    <location>
        <begin position="76"/>
        <end position="95"/>
    </location>
</feature>
<protein>
    <submittedName>
        <fullName evidence="6">Voltage-gated chloride channel protein</fullName>
    </submittedName>
</protein>
<dbReference type="InterPro" id="IPR050368">
    <property type="entry name" value="ClC-type_chloride_channel"/>
</dbReference>
<reference evidence="6 7" key="1">
    <citation type="submission" date="2017-11" db="EMBL/GenBank/DDBJ databases">
        <title>Evolution of Phototrophy in the Chloroflexi Phylum Driven by Horizontal Gene Transfer.</title>
        <authorList>
            <person name="Ward L.M."/>
            <person name="Hemp J."/>
            <person name="Shih P.M."/>
            <person name="Mcglynn S.E."/>
            <person name="Fischer W."/>
        </authorList>
    </citation>
    <scope>NUCLEOTIDE SEQUENCE [LARGE SCALE GENOMIC DNA]</scope>
    <source>
        <strain evidence="6">JP3_13</strain>
    </source>
</reference>
<feature type="transmembrane region" description="Helical" evidence="5">
    <location>
        <begin position="42"/>
        <end position="64"/>
    </location>
</feature>
<evidence type="ECO:0000256" key="5">
    <source>
        <dbReference type="SAM" id="Phobius"/>
    </source>
</evidence>
<evidence type="ECO:0000313" key="7">
    <source>
        <dbReference type="Proteomes" id="UP000229681"/>
    </source>
</evidence>
<feature type="transmembrane region" description="Helical" evidence="5">
    <location>
        <begin position="361"/>
        <end position="381"/>
    </location>
</feature>
<feature type="transmembrane region" description="Helical" evidence="5">
    <location>
        <begin position="244"/>
        <end position="267"/>
    </location>
</feature>
<dbReference type="Pfam" id="PF00654">
    <property type="entry name" value="Voltage_CLC"/>
    <property type="match status" value="1"/>
</dbReference>
<keyword evidence="4 5" id="KW-0472">Membrane</keyword>
<keyword evidence="3 5" id="KW-1133">Transmembrane helix</keyword>
<comment type="caution">
    <text evidence="6">The sequence shown here is derived from an EMBL/GenBank/DDBJ whole genome shotgun (WGS) entry which is preliminary data.</text>
</comment>
<dbReference type="EMBL" id="PGTM01000043">
    <property type="protein sequence ID" value="PJF36589.1"/>
    <property type="molecule type" value="Genomic_DNA"/>
</dbReference>
<dbReference type="GO" id="GO:0015108">
    <property type="term" value="F:chloride transmembrane transporter activity"/>
    <property type="evidence" value="ECO:0007669"/>
    <property type="project" value="InterPro"/>
</dbReference>
<dbReference type="GO" id="GO:0016020">
    <property type="term" value="C:membrane"/>
    <property type="evidence" value="ECO:0007669"/>
    <property type="project" value="UniProtKB-SubCell"/>
</dbReference>
<proteinExistence type="predicted"/>
<feature type="transmembrane region" description="Helical" evidence="5">
    <location>
        <begin position="279"/>
        <end position="302"/>
    </location>
</feature>
<gene>
    <name evidence="6" type="ORF">CUN49_04665</name>
</gene>
<evidence type="ECO:0000256" key="4">
    <source>
        <dbReference type="ARBA" id="ARBA00023136"/>
    </source>
</evidence>
<evidence type="ECO:0000256" key="1">
    <source>
        <dbReference type="ARBA" id="ARBA00004141"/>
    </source>
</evidence>
<feature type="transmembrane region" description="Helical" evidence="5">
    <location>
        <begin position="169"/>
        <end position="194"/>
    </location>
</feature>
<feature type="transmembrane region" description="Helical" evidence="5">
    <location>
        <begin position="206"/>
        <end position="224"/>
    </location>
</feature>
<accession>A0A2M8PGB5</accession>
<dbReference type="Proteomes" id="UP000229681">
    <property type="component" value="Unassembled WGS sequence"/>
</dbReference>
<feature type="transmembrane region" description="Helical" evidence="5">
    <location>
        <begin position="322"/>
        <end position="349"/>
    </location>
</feature>
<organism evidence="6 7">
    <name type="scientific">Candidatus Thermofonsia Clade 1 bacterium</name>
    <dbReference type="NCBI Taxonomy" id="2364210"/>
    <lineage>
        <taxon>Bacteria</taxon>
        <taxon>Bacillati</taxon>
        <taxon>Chloroflexota</taxon>
        <taxon>Candidatus Thermofontia</taxon>
        <taxon>Candidatus Thermofonsia Clade 1</taxon>
    </lineage>
</organism>
<dbReference type="PANTHER" id="PTHR43427">
    <property type="entry name" value="CHLORIDE CHANNEL PROTEIN CLC-E"/>
    <property type="match status" value="1"/>
</dbReference>
<comment type="subcellular location">
    <subcellularLocation>
        <location evidence="1">Membrane</location>
        <topology evidence="1">Multi-pass membrane protein</topology>
    </subcellularLocation>
</comment>
<dbReference type="SUPFAM" id="SSF81340">
    <property type="entry name" value="Clc chloride channel"/>
    <property type="match status" value="1"/>
</dbReference>